<evidence type="ECO:0000256" key="1">
    <source>
        <dbReference type="ARBA" id="ARBA00010402"/>
    </source>
</evidence>
<dbReference type="GeneID" id="8495131"/>
<feature type="region of interest" description="Disordered" evidence="2">
    <location>
        <begin position="440"/>
        <end position="466"/>
    </location>
</feature>
<organism evidence="3 4">
    <name type="scientific">Clavispora lusitaniae (strain ATCC 42720)</name>
    <name type="common">Yeast</name>
    <name type="synonym">Candida lusitaniae</name>
    <dbReference type="NCBI Taxonomy" id="306902"/>
    <lineage>
        <taxon>Eukaryota</taxon>
        <taxon>Fungi</taxon>
        <taxon>Dikarya</taxon>
        <taxon>Ascomycota</taxon>
        <taxon>Saccharomycotina</taxon>
        <taxon>Pichiomycetes</taxon>
        <taxon>Metschnikowiaceae</taxon>
        <taxon>Clavispora</taxon>
    </lineage>
</organism>
<dbReference type="OrthoDB" id="21471at2759"/>
<feature type="region of interest" description="Disordered" evidence="2">
    <location>
        <begin position="256"/>
        <end position="285"/>
    </location>
</feature>
<accession>C4YBH0</accession>
<dbReference type="CDD" id="cd24139">
    <property type="entry name" value="SIP5-like"/>
    <property type="match status" value="1"/>
</dbReference>
<dbReference type="InterPro" id="IPR039301">
    <property type="entry name" value="Sip5/DA2"/>
</dbReference>
<sequence>MSIFSPYLIAVSAWREPVPPRNRRLRISPGAGDPTSRAPTHRLTSGEAHSIYSATSSFRKRHWPLEKRANPTVNSRTPAIRSRLYKRVHPPLPFSLFVPDPDPRFWFFSPSFVLSGPTRMGNVPAKEQRPRAASTASHSTVGSAPRTARRRATSSLSVSGNLSLFSHKGSKNEDKWKNRERHFSDLVVRHHECCDGGYLAPSGIYKSNLDYDTTIVRQLIVARKLAPFYTPLQDFDSSWSEDELVLLVQQTPLHAPDAPYSDSEEDDADNHKIHKSSGYFRRQESKRRHQELLAKTRAAQAQCEADYVAARRSGDSSVASRDLVLRLYGQATECPICFLYFPPHLNRSRCCRQPICSECFVQIKRLDPHPPHDHDDSELPQTLISEYACCPFCAMPNFGVTYEPPRDIHVGIGGSSPSQYVVHSPVSSIPEACAVDDPAASSAVDDLPASPQRHVRPSRRRSSVAADAEGVVTTDMIRPDWEQKLSSAISKLARKSATASVIHASNLILDEGSSSAGQQSYLSSLEDRMIREAMRLSLLDKDEGKKTT</sequence>
<dbReference type="GO" id="GO:0005737">
    <property type="term" value="C:cytoplasm"/>
    <property type="evidence" value="ECO:0007669"/>
    <property type="project" value="TreeGrafter"/>
</dbReference>
<evidence type="ECO:0000313" key="4">
    <source>
        <dbReference type="Proteomes" id="UP000007703"/>
    </source>
</evidence>
<feature type="compositionally biased region" description="Basic residues" evidence="2">
    <location>
        <begin position="453"/>
        <end position="462"/>
    </location>
</feature>
<dbReference type="EMBL" id="CH408082">
    <property type="protein sequence ID" value="EEQ41420.1"/>
    <property type="molecule type" value="Genomic_DNA"/>
</dbReference>
<evidence type="ECO:0000313" key="3">
    <source>
        <dbReference type="EMBL" id="EEQ41420.1"/>
    </source>
</evidence>
<gene>
    <name evidence="3" type="ORF">CLUG_05548</name>
</gene>
<dbReference type="InParanoid" id="C4YBH0"/>
<dbReference type="Proteomes" id="UP000007703">
    <property type="component" value="Unassembled WGS sequence"/>
</dbReference>
<dbReference type="OMA" id="ISEPANC"/>
<dbReference type="HOGENOM" id="CLU_009068_2_0_1"/>
<name>C4YBH0_CLAL4</name>
<feature type="region of interest" description="Disordered" evidence="2">
    <location>
        <begin position="120"/>
        <end position="155"/>
    </location>
</feature>
<reference evidence="3 4" key="1">
    <citation type="journal article" date="2009" name="Nature">
        <title>Evolution of pathogenicity and sexual reproduction in eight Candida genomes.</title>
        <authorList>
            <person name="Butler G."/>
            <person name="Rasmussen M.D."/>
            <person name="Lin M.F."/>
            <person name="Santos M.A."/>
            <person name="Sakthikumar S."/>
            <person name="Munro C.A."/>
            <person name="Rheinbay E."/>
            <person name="Grabherr M."/>
            <person name="Forche A."/>
            <person name="Reedy J.L."/>
            <person name="Agrafioti I."/>
            <person name="Arnaud M.B."/>
            <person name="Bates S."/>
            <person name="Brown A.J."/>
            <person name="Brunke S."/>
            <person name="Costanzo M.C."/>
            <person name="Fitzpatrick D.A."/>
            <person name="de Groot P.W."/>
            <person name="Harris D."/>
            <person name="Hoyer L.L."/>
            <person name="Hube B."/>
            <person name="Klis F.M."/>
            <person name="Kodira C."/>
            <person name="Lennard N."/>
            <person name="Logue M.E."/>
            <person name="Martin R."/>
            <person name="Neiman A.M."/>
            <person name="Nikolaou E."/>
            <person name="Quail M.A."/>
            <person name="Quinn J."/>
            <person name="Santos M.C."/>
            <person name="Schmitzberger F.F."/>
            <person name="Sherlock G."/>
            <person name="Shah P."/>
            <person name="Silverstein K.A."/>
            <person name="Skrzypek M.S."/>
            <person name="Soll D."/>
            <person name="Staggs R."/>
            <person name="Stansfield I."/>
            <person name="Stumpf M.P."/>
            <person name="Sudbery P.E."/>
            <person name="Srikantha T."/>
            <person name="Zeng Q."/>
            <person name="Berman J."/>
            <person name="Berriman M."/>
            <person name="Heitman J."/>
            <person name="Gow N.A."/>
            <person name="Lorenz M.C."/>
            <person name="Birren B.W."/>
            <person name="Kellis M."/>
            <person name="Cuomo C.A."/>
        </authorList>
    </citation>
    <scope>NUCLEOTIDE SEQUENCE [LARGE SCALE GENOMIC DNA]</scope>
    <source>
        <strain evidence="3 4">ATCC 42720</strain>
    </source>
</reference>
<comment type="similarity">
    <text evidence="1">Belongs to the SIP5 family.</text>
</comment>
<dbReference type="VEuPathDB" id="FungiDB:CLUG_05548"/>
<dbReference type="AlphaFoldDB" id="C4YBH0"/>
<feature type="compositionally biased region" description="Low complexity" evidence="2">
    <location>
        <begin position="440"/>
        <end position="452"/>
    </location>
</feature>
<feature type="region of interest" description="Disordered" evidence="2">
    <location>
        <begin position="24"/>
        <end position="43"/>
    </location>
</feature>
<dbReference type="KEGG" id="clu:CLUG_05548"/>
<dbReference type="PANTHER" id="PTHR31315">
    <property type="entry name" value="PROTEIN SIP5"/>
    <property type="match status" value="1"/>
</dbReference>
<evidence type="ECO:0000256" key="2">
    <source>
        <dbReference type="SAM" id="MobiDB-lite"/>
    </source>
</evidence>
<proteinExistence type="inferred from homology"/>
<dbReference type="FunCoup" id="C4YBH0">
    <property type="interactions" value="45"/>
</dbReference>
<evidence type="ECO:0008006" key="5">
    <source>
        <dbReference type="Google" id="ProtNLM"/>
    </source>
</evidence>
<dbReference type="STRING" id="306902.C4YBH0"/>
<dbReference type="PANTHER" id="PTHR31315:SF1">
    <property type="entry name" value="PROTEIN SIP5"/>
    <property type="match status" value="1"/>
</dbReference>
<protein>
    <recommendedName>
        <fullName evidence="5">Protein SIP5</fullName>
    </recommendedName>
</protein>